<dbReference type="PANTHER" id="PTHR33217:SF7">
    <property type="entry name" value="TRANSPOSASE FOR INSERTION SEQUENCE ELEMENT IS1081"/>
    <property type="match status" value="1"/>
</dbReference>
<gene>
    <name evidence="7" type="ORF">CaldiYA01_19690</name>
</gene>
<keyword evidence="8" id="KW-1185">Reference proteome</keyword>
<keyword evidence="4 6" id="KW-0238">DNA-binding</keyword>
<dbReference type="Proteomes" id="UP000663623">
    <property type="component" value="Chromosome"/>
</dbReference>
<evidence type="ECO:0000313" key="8">
    <source>
        <dbReference type="Proteomes" id="UP000663623"/>
    </source>
</evidence>
<evidence type="ECO:0000256" key="5">
    <source>
        <dbReference type="ARBA" id="ARBA00023172"/>
    </source>
</evidence>
<evidence type="ECO:0000256" key="1">
    <source>
        <dbReference type="ARBA" id="ARBA00002190"/>
    </source>
</evidence>
<keyword evidence="6" id="KW-0814">Transposable element</keyword>
<dbReference type="Pfam" id="PF00872">
    <property type="entry name" value="Transposase_mut"/>
    <property type="match status" value="1"/>
</dbReference>
<evidence type="ECO:0000256" key="2">
    <source>
        <dbReference type="ARBA" id="ARBA00010961"/>
    </source>
</evidence>
<dbReference type="PANTHER" id="PTHR33217">
    <property type="entry name" value="TRANSPOSASE FOR INSERTION SEQUENCE ELEMENT IS1081"/>
    <property type="match status" value="1"/>
</dbReference>
<evidence type="ECO:0000256" key="6">
    <source>
        <dbReference type="RuleBase" id="RU365089"/>
    </source>
</evidence>
<protein>
    <recommendedName>
        <fullName evidence="6">Mutator family transposase</fullName>
    </recommendedName>
</protein>
<sequence>MAQYNITIDSEILHYLFTTGTKDEKLAKLLESILNQILAAQATEQIKAEPYERTEERQDYRNGYYSRNLITRVGTLTLKVPRLRNGKFTTDLFERYQRSEQALLLALMEMVVNGVSTRKIEEITYELCGTEFSKSTISELCKNLDPVIAQWNSGSLEEKKFPFV</sequence>
<dbReference type="EMBL" id="AP024480">
    <property type="protein sequence ID" value="BCS82009.1"/>
    <property type="molecule type" value="Genomic_DNA"/>
</dbReference>
<name>A0ABM7NPC5_9FIRM</name>
<accession>A0ABM7NPC5</accession>
<comment type="similarity">
    <text evidence="2 6">Belongs to the transposase mutator family.</text>
</comment>
<reference evidence="7 8" key="1">
    <citation type="submission" date="2021-02" db="EMBL/GenBank/DDBJ databases">
        <title>Nitrogen-fixing ability and nitrogen fixation related genes of thermophilic fermentative bacteria in the genus Caldicellulosiruptor.</title>
        <authorList>
            <person name="Chen Y."/>
            <person name="Nishihara A."/>
            <person name="Haruta S."/>
        </authorList>
    </citation>
    <scope>NUCLEOTIDE SEQUENCE [LARGE SCALE GENOMIC DNA]</scope>
    <source>
        <strain evidence="7 8">YA01</strain>
    </source>
</reference>
<keyword evidence="3 6" id="KW-0815">Transposition</keyword>
<evidence type="ECO:0000256" key="4">
    <source>
        <dbReference type="ARBA" id="ARBA00023125"/>
    </source>
</evidence>
<dbReference type="InterPro" id="IPR001207">
    <property type="entry name" value="Transposase_mutator"/>
</dbReference>
<organism evidence="7 8">
    <name type="scientific">Caldicellulosiruptor diazotrophicus</name>
    <dbReference type="NCBI Taxonomy" id="2806205"/>
    <lineage>
        <taxon>Bacteria</taxon>
        <taxon>Bacillati</taxon>
        <taxon>Bacillota</taxon>
        <taxon>Bacillota incertae sedis</taxon>
        <taxon>Caldicellulosiruptorales</taxon>
        <taxon>Caldicellulosiruptoraceae</taxon>
        <taxon>Caldicellulosiruptor</taxon>
    </lineage>
</organism>
<evidence type="ECO:0000256" key="3">
    <source>
        <dbReference type="ARBA" id="ARBA00022578"/>
    </source>
</evidence>
<proteinExistence type="inferred from homology"/>
<comment type="function">
    <text evidence="1 6">Required for the transposition of the insertion element.</text>
</comment>
<evidence type="ECO:0000313" key="7">
    <source>
        <dbReference type="EMBL" id="BCS82009.1"/>
    </source>
</evidence>
<keyword evidence="5 6" id="KW-0233">DNA recombination</keyword>